<dbReference type="Pfam" id="PF02464">
    <property type="entry name" value="CinA"/>
    <property type="match status" value="1"/>
</dbReference>
<dbReference type="HAMAP" id="MF_00226_B">
    <property type="entry name" value="CinA_B"/>
    <property type="match status" value="1"/>
</dbReference>
<dbReference type="SUPFAM" id="SSF142433">
    <property type="entry name" value="CinA-like"/>
    <property type="match status" value="1"/>
</dbReference>
<dbReference type="AlphaFoldDB" id="A0A2W4WGP9"/>
<reference evidence="5" key="1">
    <citation type="submission" date="2018-04" db="EMBL/GenBank/DDBJ databases">
        <authorList>
            <person name="Cornet L."/>
        </authorList>
    </citation>
    <scope>NUCLEOTIDE SEQUENCE [LARGE SCALE GENOMIC DNA]</scope>
</reference>
<organism evidence="4 5">
    <name type="scientific">Shackletoniella antarctica</name>
    <dbReference type="NCBI Taxonomy" id="268115"/>
    <lineage>
        <taxon>Bacteria</taxon>
        <taxon>Bacillati</taxon>
        <taxon>Cyanobacteriota</taxon>
        <taxon>Cyanophyceae</taxon>
        <taxon>Oculatellales</taxon>
        <taxon>Oculatellaceae</taxon>
        <taxon>Shackletoniella</taxon>
    </lineage>
</organism>
<feature type="compositionally biased region" description="Polar residues" evidence="2">
    <location>
        <begin position="1"/>
        <end position="11"/>
    </location>
</feature>
<dbReference type="PANTHER" id="PTHR13939:SF0">
    <property type="entry name" value="NMN AMIDOHYDROLASE-LIKE PROTEIN YFAY"/>
    <property type="match status" value="1"/>
</dbReference>
<comment type="similarity">
    <text evidence="1">Belongs to the CinA family.</text>
</comment>
<dbReference type="NCBIfam" id="TIGR00200">
    <property type="entry name" value="cinA_nterm"/>
    <property type="match status" value="1"/>
</dbReference>
<protein>
    <recommendedName>
        <fullName evidence="1">CinA-like protein</fullName>
    </recommendedName>
</protein>
<evidence type="ECO:0000313" key="5">
    <source>
        <dbReference type="Proteomes" id="UP000249081"/>
    </source>
</evidence>
<proteinExistence type="inferred from homology"/>
<dbReference type="InterPro" id="IPR050101">
    <property type="entry name" value="CinA"/>
</dbReference>
<dbReference type="InterPro" id="IPR036425">
    <property type="entry name" value="MoaB/Mog-like_dom_sf"/>
</dbReference>
<feature type="region of interest" description="Disordered" evidence="2">
    <location>
        <begin position="1"/>
        <end position="29"/>
    </location>
</feature>
<dbReference type="NCBIfam" id="NF001813">
    <property type="entry name" value="PRK00549.1"/>
    <property type="match status" value="1"/>
</dbReference>
<reference evidence="4 5" key="2">
    <citation type="submission" date="2018-06" db="EMBL/GenBank/DDBJ databases">
        <title>Metagenomic assembly of (sub)arctic Cyanobacteria and their associated microbiome from non-axenic cultures.</title>
        <authorList>
            <person name="Baurain D."/>
        </authorList>
    </citation>
    <scope>NUCLEOTIDE SEQUENCE [LARGE SCALE GENOMIC DNA]</scope>
    <source>
        <strain evidence="4">ULC041bin1</strain>
    </source>
</reference>
<accession>A0A2W4WGP9</accession>
<dbReference type="InterPro" id="IPR001453">
    <property type="entry name" value="MoaB/Mog_dom"/>
</dbReference>
<dbReference type="Gene3D" id="3.30.70.2860">
    <property type="match status" value="1"/>
</dbReference>
<dbReference type="EMBL" id="QBMN01000018">
    <property type="protein sequence ID" value="PZO44344.1"/>
    <property type="molecule type" value="Genomic_DNA"/>
</dbReference>
<dbReference type="Gene3D" id="3.90.950.20">
    <property type="entry name" value="CinA-like"/>
    <property type="match status" value="1"/>
</dbReference>
<dbReference type="SUPFAM" id="SSF53218">
    <property type="entry name" value="Molybdenum cofactor biosynthesis proteins"/>
    <property type="match status" value="1"/>
</dbReference>
<dbReference type="PIRSF" id="PIRSF006728">
    <property type="entry name" value="CinA"/>
    <property type="match status" value="1"/>
</dbReference>
<dbReference type="CDD" id="cd00885">
    <property type="entry name" value="cinA"/>
    <property type="match status" value="1"/>
</dbReference>
<dbReference type="InterPro" id="IPR041424">
    <property type="entry name" value="CinA_KH"/>
</dbReference>
<name>A0A2W4WGP9_9CYAN</name>
<dbReference type="SMART" id="SM00852">
    <property type="entry name" value="MoCF_biosynth"/>
    <property type="match status" value="1"/>
</dbReference>
<dbReference type="Pfam" id="PF00994">
    <property type="entry name" value="MoCF_biosynth"/>
    <property type="match status" value="1"/>
</dbReference>
<comment type="caution">
    <text evidence="4">The sequence shown here is derived from an EMBL/GenBank/DDBJ whole genome shotgun (WGS) entry which is preliminary data.</text>
</comment>
<dbReference type="PANTHER" id="PTHR13939">
    <property type="entry name" value="NICOTINAMIDE-NUCLEOTIDE AMIDOHYDROLASE PNCC"/>
    <property type="match status" value="1"/>
</dbReference>
<sequence>MTQSPASQRPATESDTESNTESDSGLPAPSAQSAEIICVGTELLLGDILNGNAQFLAKELAVLGIAHYYQTVVGDNPARIQQAVTIAQGRSQLILFTGGLGPTPDDLTIETLADLFGAPLVEHPDLVADIEAKFTARGRAMPPSNRKQALLPEGATVLPNPQGTAPGIIWSPRPRLTLMTFPGVPREMQAMWRETSVPYLHSQGWVTTTIVSRMLRFWGISESALAERVAPYLSQGNPTVAPYASKGEAKLRISVRADSRASALAQIEPVEAGIRALVGADCYGADDDSLASVVGRLLLGRQQTLAVAESCTGGGLGQLLTEIAGSSAYFLGGVISYDNRVKVNLLKVDAAALAEHGAVSAIVAEQMALGAKAMLQTDWALSITGIAGPGGGTPTKPVGLVYIGLATPSGEVISYQHEFSGYRGRDWVRQLSALSALDALRRNLL</sequence>
<dbReference type="Gene3D" id="3.40.980.10">
    <property type="entry name" value="MoaB/Mog-like domain"/>
    <property type="match status" value="1"/>
</dbReference>
<dbReference type="Pfam" id="PF18146">
    <property type="entry name" value="CinA_KH"/>
    <property type="match status" value="1"/>
</dbReference>
<dbReference type="Proteomes" id="UP000249081">
    <property type="component" value="Unassembled WGS sequence"/>
</dbReference>
<feature type="domain" description="MoaB/Mog" evidence="3">
    <location>
        <begin position="35"/>
        <end position="202"/>
    </location>
</feature>
<dbReference type="NCBIfam" id="TIGR00199">
    <property type="entry name" value="PncC_domain"/>
    <property type="match status" value="1"/>
</dbReference>
<dbReference type="InterPro" id="IPR008135">
    <property type="entry name" value="Competence-induced_CinA"/>
</dbReference>
<evidence type="ECO:0000256" key="1">
    <source>
        <dbReference type="HAMAP-Rule" id="MF_00226"/>
    </source>
</evidence>
<gene>
    <name evidence="4" type="ORF">DCF17_04195</name>
</gene>
<dbReference type="InterPro" id="IPR008136">
    <property type="entry name" value="CinA_C"/>
</dbReference>
<evidence type="ECO:0000256" key="2">
    <source>
        <dbReference type="SAM" id="MobiDB-lite"/>
    </source>
</evidence>
<evidence type="ECO:0000313" key="4">
    <source>
        <dbReference type="EMBL" id="PZO44344.1"/>
    </source>
</evidence>
<dbReference type="InterPro" id="IPR036653">
    <property type="entry name" value="CinA-like_C"/>
</dbReference>
<evidence type="ECO:0000259" key="3">
    <source>
        <dbReference type="SMART" id="SM00852"/>
    </source>
</evidence>